<comment type="caution">
    <text evidence="1">The sequence shown here is derived from an EMBL/GenBank/DDBJ whole genome shotgun (WGS) entry which is preliminary data.</text>
</comment>
<protein>
    <submittedName>
        <fullName evidence="1">Uncharacterized protein</fullName>
    </submittedName>
</protein>
<evidence type="ECO:0000313" key="1">
    <source>
        <dbReference type="EMBL" id="PHD61749.1"/>
    </source>
</evidence>
<dbReference type="Proteomes" id="UP000223364">
    <property type="component" value="Unassembled WGS sequence"/>
</dbReference>
<organism evidence="1 2">
    <name type="scientific">Bacillus wiedmannii</name>
    <dbReference type="NCBI Taxonomy" id="1890302"/>
    <lineage>
        <taxon>Bacteria</taxon>
        <taxon>Bacillati</taxon>
        <taxon>Bacillota</taxon>
        <taxon>Bacilli</taxon>
        <taxon>Bacillales</taxon>
        <taxon>Bacillaceae</taxon>
        <taxon>Bacillus</taxon>
        <taxon>Bacillus cereus group</taxon>
    </lineage>
</organism>
<proteinExistence type="predicted"/>
<dbReference type="EMBL" id="NUSP01000008">
    <property type="protein sequence ID" value="PHD61749.1"/>
    <property type="molecule type" value="Genomic_DNA"/>
</dbReference>
<sequence>MKWRMIQVNIDINRLTDICLEYQQSRFYVTRIPKDFLSIAHKRFSIPKDDQVIAFLSCNLFGSGKYGVYFTSSGLYWKNWLLGKGSLKCDQLNEVQQIEIDKDGFLSFDAQKSFNINGSDYPPLLFKELLIALTNSFQNSKQHDIHPIIKMEEIKSICSLFETYNELLEPDNGLFVDTHISDKKLKAIETRFIVPKEEQIIAFLDTSILGNMGKGSDGVLICESGIYFRETFVHLYFPWHVFKNIPLTLTSDEFEIGKGNIFHLQHARMASQDILLFMKNLKQYVNSLYEKHPQLHI</sequence>
<accession>A0A2C4QAA7</accession>
<evidence type="ECO:0000313" key="2">
    <source>
        <dbReference type="Proteomes" id="UP000223364"/>
    </source>
</evidence>
<name>A0A2C4QAA7_9BACI</name>
<reference evidence="1 2" key="1">
    <citation type="submission" date="2017-09" db="EMBL/GenBank/DDBJ databases">
        <title>Large-scale bioinformatics analysis of Bacillus genomes uncovers conserved roles of natural products in bacterial physiology.</title>
        <authorList>
            <consortium name="Agbiome Team Llc"/>
            <person name="Bleich R.M."/>
            <person name="Grubbs K.J."/>
            <person name="Santa Maria K.C."/>
            <person name="Allen S.E."/>
            <person name="Farag S."/>
            <person name="Shank E.A."/>
            <person name="Bowers A."/>
        </authorList>
    </citation>
    <scope>NUCLEOTIDE SEQUENCE [LARGE SCALE GENOMIC DNA]</scope>
    <source>
        <strain evidence="1 2">AFS044295</strain>
    </source>
</reference>
<gene>
    <name evidence="1" type="ORF">COF57_10460</name>
</gene>
<dbReference type="AlphaFoldDB" id="A0A2C4QAA7"/>